<dbReference type="Proteomes" id="UP000201918">
    <property type="component" value="Segment"/>
</dbReference>
<organism evidence="1 2">
    <name type="scientific">Delftia phage IME-DE1</name>
    <dbReference type="NCBI Taxonomy" id="1647385"/>
    <lineage>
        <taxon>Viruses</taxon>
        <taxon>Duplodnaviria</taxon>
        <taxon>Heunggongvirae</taxon>
        <taxon>Uroviricota</taxon>
        <taxon>Caudoviricetes</taxon>
        <taxon>Autographivirales</taxon>
        <taxon>Autotranscriptaviridae</taxon>
        <taxon>Piedvirus</taxon>
        <taxon>Piedvirus IMEDE1</taxon>
    </lineage>
</organism>
<sequence>MNGLIAIIKKVQREPKTFQSDWARANAYNLSEAVSRGYVTCLQCGVNTGKWMATEAGIALVERQEA</sequence>
<proteinExistence type="predicted"/>
<evidence type="ECO:0008006" key="3">
    <source>
        <dbReference type="Google" id="ProtNLM"/>
    </source>
</evidence>
<dbReference type="OrthoDB" id="21540at10239"/>
<protein>
    <recommendedName>
        <fullName evidence="3">HNS binding protein</fullName>
    </recommendedName>
</protein>
<name>A0A0F7IJV7_9CAUD</name>
<dbReference type="RefSeq" id="YP_009191821.1">
    <property type="nucleotide sequence ID" value="NC_028702.1"/>
</dbReference>
<dbReference type="EMBL" id="KR153873">
    <property type="protein sequence ID" value="AKG94501.1"/>
    <property type="molecule type" value="Genomic_DNA"/>
</dbReference>
<evidence type="ECO:0000313" key="1">
    <source>
        <dbReference type="EMBL" id="AKG94501.1"/>
    </source>
</evidence>
<accession>A0A0F7IJV7</accession>
<keyword evidence="2" id="KW-1185">Reference proteome</keyword>
<reference evidence="1 2" key="1">
    <citation type="submission" date="2015-04" db="EMBL/GenBank/DDBJ databases">
        <title>Isolation and genomic analysis of Delftia bacteriophage IME-DE1.</title>
        <authorList>
            <person name="Kang H."/>
        </authorList>
    </citation>
    <scope>NUCLEOTIDE SEQUENCE [LARGE SCALE GENOMIC DNA]</scope>
</reference>
<dbReference type="GeneID" id="26520550"/>
<evidence type="ECO:0000313" key="2">
    <source>
        <dbReference type="Proteomes" id="UP000201918"/>
    </source>
</evidence>
<dbReference type="KEGG" id="vg:26520550"/>